<keyword evidence="4" id="KW-0804">Transcription</keyword>
<organism evidence="6 7">
    <name type="scientific">Pseudomonas aeruginosa</name>
    <dbReference type="NCBI Taxonomy" id="287"/>
    <lineage>
        <taxon>Bacteria</taxon>
        <taxon>Pseudomonadati</taxon>
        <taxon>Pseudomonadota</taxon>
        <taxon>Gammaproteobacteria</taxon>
        <taxon>Pseudomonadales</taxon>
        <taxon>Pseudomonadaceae</taxon>
        <taxon>Pseudomonas</taxon>
    </lineage>
</organism>
<reference evidence="6 7" key="1">
    <citation type="submission" date="2018-08" db="EMBL/GenBank/DDBJ databases">
        <title>Recombination of ecologically and evolutionarily significant loci maintains genetic cohesion in the Pseudomonas syringae species complex.</title>
        <authorList>
            <person name="Dillon M."/>
            <person name="Thakur S."/>
            <person name="Almeida R.N.D."/>
            <person name="Weir B.S."/>
            <person name="Guttman D.S."/>
        </authorList>
    </citation>
    <scope>NUCLEOTIDE SEQUENCE [LARGE SCALE GENOMIC DNA]</scope>
    <source>
        <strain evidence="6 7">ICMP 7846</strain>
    </source>
</reference>
<evidence type="ECO:0000256" key="1">
    <source>
        <dbReference type="ARBA" id="ARBA00009437"/>
    </source>
</evidence>
<comment type="caution">
    <text evidence="6">The sequence shown here is derived from an EMBL/GenBank/DDBJ whole genome shotgun (WGS) entry which is preliminary data.</text>
</comment>
<evidence type="ECO:0000256" key="3">
    <source>
        <dbReference type="ARBA" id="ARBA00023125"/>
    </source>
</evidence>
<dbReference type="Gene3D" id="3.40.190.10">
    <property type="entry name" value="Periplasmic binding protein-like II"/>
    <property type="match status" value="2"/>
</dbReference>
<dbReference type="SUPFAM" id="SSF53850">
    <property type="entry name" value="Periplasmic binding protein-like II"/>
    <property type="match status" value="1"/>
</dbReference>
<dbReference type="PANTHER" id="PTHR30118:SF15">
    <property type="entry name" value="TRANSCRIPTIONAL REGULATORY PROTEIN"/>
    <property type="match status" value="1"/>
</dbReference>
<evidence type="ECO:0000256" key="4">
    <source>
        <dbReference type="ARBA" id="ARBA00023163"/>
    </source>
</evidence>
<dbReference type="PANTHER" id="PTHR30118">
    <property type="entry name" value="HTH-TYPE TRANSCRIPTIONAL REGULATOR LEUO-RELATED"/>
    <property type="match status" value="1"/>
</dbReference>
<dbReference type="InterPro" id="IPR005119">
    <property type="entry name" value="LysR_subst-bd"/>
</dbReference>
<sequence length="132" mass="14351">MVVARRDHPRLAGAPTLEGYLAERHAVVTPWNEDSGVIDRLLARSGLRREVAVQLPTVLAALFLAGSTDFLLTAPRHAARALAEAAGLALYPAPFDIPPYVLRLYSHVQHVGRDAHAWMIGQLKGLDISRTG</sequence>
<protein>
    <recommendedName>
        <fullName evidence="5">LysR substrate-binding domain-containing protein</fullName>
    </recommendedName>
</protein>
<keyword evidence="3" id="KW-0238">DNA-binding</keyword>
<dbReference type="EMBL" id="RBSQ01001280">
    <property type="protein sequence ID" value="RMS45956.1"/>
    <property type="molecule type" value="Genomic_DNA"/>
</dbReference>
<feature type="domain" description="LysR substrate-binding" evidence="5">
    <location>
        <begin position="2"/>
        <end position="124"/>
    </location>
</feature>
<dbReference type="GO" id="GO:0006355">
    <property type="term" value="P:regulation of DNA-templated transcription"/>
    <property type="evidence" value="ECO:0007669"/>
    <property type="project" value="TreeGrafter"/>
</dbReference>
<evidence type="ECO:0000313" key="6">
    <source>
        <dbReference type="EMBL" id="RMS45956.1"/>
    </source>
</evidence>
<dbReference type="Proteomes" id="UP000270834">
    <property type="component" value="Unassembled WGS sequence"/>
</dbReference>
<accession>A0A3M5D7T8</accession>
<dbReference type="GO" id="GO:0003677">
    <property type="term" value="F:DNA binding"/>
    <property type="evidence" value="ECO:0007669"/>
    <property type="project" value="UniProtKB-KW"/>
</dbReference>
<gene>
    <name evidence="6" type="ORF">ALP65_03873</name>
</gene>
<proteinExistence type="inferred from homology"/>
<keyword evidence="2" id="KW-0805">Transcription regulation</keyword>
<comment type="similarity">
    <text evidence="1">Belongs to the LysR transcriptional regulatory family.</text>
</comment>
<dbReference type="InterPro" id="IPR050389">
    <property type="entry name" value="LysR-type_TF"/>
</dbReference>
<dbReference type="Pfam" id="PF03466">
    <property type="entry name" value="LysR_substrate"/>
    <property type="match status" value="1"/>
</dbReference>
<name>A0A3M5D7T8_PSEAI</name>
<evidence type="ECO:0000259" key="5">
    <source>
        <dbReference type="Pfam" id="PF03466"/>
    </source>
</evidence>
<dbReference type="AlphaFoldDB" id="A0A3M5D7T8"/>
<evidence type="ECO:0000313" key="7">
    <source>
        <dbReference type="Proteomes" id="UP000270834"/>
    </source>
</evidence>
<evidence type="ECO:0000256" key="2">
    <source>
        <dbReference type="ARBA" id="ARBA00023015"/>
    </source>
</evidence>